<feature type="coiled-coil region" evidence="1">
    <location>
        <begin position="68"/>
        <end position="95"/>
    </location>
</feature>
<reference evidence="3 4" key="1">
    <citation type="submission" date="2016-10" db="EMBL/GenBank/DDBJ databases">
        <authorList>
            <person name="Cai Z."/>
        </authorList>
    </citation>
    <scope>NUCLEOTIDE SEQUENCE [LARGE SCALE GENOMIC DNA]</scope>
</reference>
<feature type="domain" description="Oxidoreductase-like" evidence="2">
    <location>
        <begin position="12"/>
        <end position="49"/>
    </location>
</feature>
<evidence type="ECO:0000256" key="1">
    <source>
        <dbReference type="SAM" id="Coils"/>
    </source>
</evidence>
<accession>A0A383VLM7</accession>
<dbReference type="Pfam" id="PF09791">
    <property type="entry name" value="Oxidored-like"/>
    <property type="match status" value="1"/>
</dbReference>
<dbReference type="AlphaFoldDB" id="A0A383VLM7"/>
<organism evidence="3 4">
    <name type="scientific">Tetradesmus obliquus</name>
    <name type="common">Green alga</name>
    <name type="synonym">Acutodesmus obliquus</name>
    <dbReference type="NCBI Taxonomy" id="3088"/>
    <lineage>
        <taxon>Eukaryota</taxon>
        <taxon>Viridiplantae</taxon>
        <taxon>Chlorophyta</taxon>
        <taxon>core chlorophytes</taxon>
        <taxon>Chlorophyceae</taxon>
        <taxon>CS clade</taxon>
        <taxon>Sphaeropleales</taxon>
        <taxon>Scenedesmaceae</taxon>
        <taxon>Tetradesmus</taxon>
    </lineage>
</organism>
<evidence type="ECO:0000313" key="4">
    <source>
        <dbReference type="Proteomes" id="UP000256970"/>
    </source>
</evidence>
<dbReference type="STRING" id="3088.A0A383VLM7"/>
<dbReference type="Proteomes" id="UP000256970">
    <property type="component" value="Unassembled WGS sequence"/>
</dbReference>
<gene>
    <name evidence="3" type="ORF">BQ4739_LOCUS6525</name>
</gene>
<sequence>MEACNGCSCKPPACPKAPGPDDCCQKGCKVCVWDIYRDKMNAYRAYMQQHHPGVPLPDVEEQQQQQMMDASMDAFERLERQLLQQQQQRQQLQQQ</sequence>
<evidence type="ECO:0000313" key="3">
    <source>
        <dbReference type="EMBL" id="SZX66081.1"/>
    </source>
</evidence>
<keyword evidence="4" id="KW-1185">Reference proteome</keyword>
<name>A0A383VLM7_TETOB</name>
<keyword evidence="1" id="KW-0175">Coiled coil</keyword>
<dbReference type="EMBL" id="FNXT01000685">
    <property type="protein sequence ID" value="SZX66081.1"/>
    <property type="molecule type" value="Genomic_DNA"/>
</dbReference>
<dbReference type="InterPro" id="IPR019180">
    <property type="entry name" value="Oxidoreductase-like_N"/>
</dbReference>
<protein>
    <recommendedName>
        <fullName evidence="2">Oxidoreductase-like domain-containing protein</fullName>
    </recommendedName>
</protein>
<proteinExistence type="predicted"/>
<evidence type="ECO:0000259" key="2">
    <source>
        <dbReference type="Pfam" id="PF09791"/>
    </source>
</evidence>